<name>A0A1W1YZ68_9SPHI</name>
<dbReference type="NCBIfam" id="TIGR00778">
    <property type="entry name" value="ahpD_dom"/>
    <property type="match status" value="1"/>
</dbReference>
<keyword evidence="3" id="KW-1185">Reference proteome</keyword>
<dbReference type="EMBL" id="FWXT01000001">
    <property type="protein sequence ID" value="SMC41505.1"/>
    <property type="molecule type" value="Genomic_DNA"/>
</dbReference>
<dbReference type="AlphaFoldDB" id="A0A1W1YZ68"/>
<proteinExistence type="predicted"/>
<dbReference type="InterPro" id="IPR003779">
    <property type="entry name" value="CMD-like"/>
</dbReference>
<dbReference type="Pfam" id="PF02627">
    <property type="entry name" value="CMD"/>
    <property type="match status" value="1"/>
</dbReference>
<protein>
    <submittedName>
        <fullName evidence="2">Alkylhydroperoxidase AhpD family core domain-containing protein</fullName>
    </submittedName>
</protein>
<keyword evidence="2" id="KW-0575">Peroxidase</keyword>
<reference evidence="3" key="1">
    <citation type="submission" date="2017-04" db="EMBL/GenBank/DDBJ databases">
        <authorList>
            <person name="Varghese N."/>
            <person name="Submissions S."/>
        </authorList>
    </citation>
    <scope>NUCLEOTIDE SEQUENCE [LARGE SCALE GENOMIC DNA]</scope>
    <source>
        <strain evidence="3">DSM 12126</strain>
    </source>
</reference>
<evidence type="ECO:0000259" key="1">
    <source>
        <dbReference type="Pfam" id="PF02627"/>
    </source>
</evidence>
<evidence type="ECO:0000313" key="3">
    <source>
        <dbReference type="Proteomes" id="UP000192756"/>
    </source>
</evidence>
<gene>
    <name evidence="2" type="ORF">SAMN04488524_0306</name>
</gene>
<feature type="domain" description="Carboxymuconolactone decarboxylase-like" evidence="1">
    <location>
        <begin position="13"/>
        <end position="90"/>
    </location>
</feature>
<dbReference type="InterPro" id="IPR029032">
    <property type="entry name" value="AhpD-like"/>
</dbReference>
<dbReference type="Proteomes" id="UP000192756">
    <property type="component" value="Unassembled WGS sequence"/>
</dbReference>
<dbReference type="GO" id="GO:0051920">
    <property type="term" value="F:peroxiredoxin activity"/>
    <property type="evidence" value="ECO:0007669"/>
    <property type="project" value="InterPro"/>
</dbReference>
<dbReference type="Gene3D" id="1.20.1290.10">
    <property type="entry name" value="AhpD-like"/>
    <property type="match status" value="1"/>
</dbReference>
<dbReference type="PANTHER" id="PTHR34846">
    <property type="entry name" value="4-CARBOXYMUCONOLACTONE DECARBOXYLASE FAMILY PROTEIN (AFU_ORTHOLOGUE AFUA_6G11590)"/>
    <property type="match status" value="1"/>
</dbReference>
<organism evidence="2 3">
    <name type="scientific">Pedobacter africanus</name>
    <dbReference type="NCBI Taxonomy" id="151894"/>
    <lineage>
        <taxon>Bacteria</taxon>
        <taxon>Pseudomonadati</taxon>
        <taxon>Bacteroidota</taxon>
        <taxon>Sphingobacteriia</taxon>
        <taxon>Sphingobacteriales</taxon>
        <taxon>Sphingobacteriaceae</taxon>
        <taxon>Pedobacter</taxon>
    </lineage>
</organism>
<dbReference type="PANTHER" id="PTHR34846:SF10">
    <property type="entry name" value="CYTOPLASMIC PROTEIN"/>
    <property type="match status" value="1"/>
</dbReference>
<sequence length="148" mass="16867">MKKRINITPEEQPKAYKAMMALEAYLAQISLSKTLKELIKIRASHINGCAFCIDMHTKDAMKEGESVQRLFLTSAWREATKFFTAEEQVVLTMTEEITLIHQQGLSDATYQNALQFFDENQIAEIIMAVVTINAWNRIAISTHKEIEG</sequence>
<dbReference type="OrthoDB" id="9801997at2"/>
<dbReference type="InterPro" id="IPR004675">
    <property type="entry name" value="AhpD_core"/>
</dbReference>
<dbReference type="SUPFAM" id="SSF69118">
    <property type="entry name" value="AhpD-like"/>
    <property type="match status" value="1"/>
</dbReference>
<evidence type="ECO:0000313" key="2">
    <source>
        <dbReference type="EMBL" id="SMC41505.1"/>
    </source>
</evidence>
<accession>A0A1W1YZ68</accession>
<dbReference type="STRING" id="151894.SAMN04488524_0306"/>
<dbReference type="RefSeq" id="WP_084236658.1">
    <property type="nucleotide sequence ID" value="NZ_FWXT01000001.1"/>
</dbReference>
<keyword evidence="2" id="KW-0560">Oxidoreductase</keyword>